<keyword evidence="6" id="KW-0106">Calcium</keyword>
<keyword evidence="5" id="KW-0677">Repeat</keyword>
<comment type="subcellular location">
    <subcellularLocation>
        <location evidence="1">Membrane</location>
        <topology evidence="1">Single-pass membrane protein</topology>
    </subcellularLocation>
</comment>
<keyword evidence="4" id="KW-0732">Signal</keyword>
<dbReference type="GO" id="GO:0008013">
    <property type="term" value="F:beta-catenin binding"/>
    <property type="evidence" value="ECO:0007669"/>
    <property type="project" value="TreeGrafter"/>
</dbReference>
<keyword evidence="8" id="KW-0472">Membrane</keyword>
<dbReference type="InterPro" id="IPR037524">
    <property type="entry name" value="PA14/GLEYA"/>
</dbReference>
<dbReference type="PANTHER" id="PTHR24027">
    <property type="entry name" value="CADHERIN-23"/>
    <property type="match status" value="1"/>
</dbReference>
<dbReference type="SMART" id="SM00089">
    <property type="entry name" value="PKD"/>
    <property type="match status" value="2"/>
</dbReference>
<dbReference type="CDD" id="cd11304">
    <property type="entry name" value="Cadherin_repeat"/>
    <property type="match status" value="12"/>
</dbReference>
<dbReference type="InterPro" id="IPR003599">
    <property type="entry name" value="Ig_sub"/>
</dbReference>
<evidence type="ECO:0000256" key="5">
    <source>
        <dbReference type="ARBA" id="ARBA00022737"/>
    </source>
</evidence>
<dbReference type="InterPro" id="IPR036034">
    <property type="entry name" value="PDZ_sf"/>
</dbReference>
<dbReference type="PROSITE" id="PS50268">
    <property type="entry name" value="CADHERIN_2"/>
    <property type="match status" value="12"/>
</dbReference>
<dbReference type="InterPro" id="IPR046255">
    <property type="entry name" value="DUF6288"/>
</dbReference>
<keyword evidence="9" id="KW-1015">Disulfide bond</keyword>
<dbReference type="PRINTS" id="PR00205">
    <property type="entry name" value="CADHERIN"/>
</dbReference>
<protein>
    <submittedName>
        <fullName evidence="10">Cadherin domain-containing protein</fullName>
    </submittedName>
</protein>
<evidence type="ECO:0000256" key="2">
    <source>
        <dbReference type="ARBA" id="ARBA00022536"/>
    </source>
</evidence>
<dbReference type="Gene3D" id="2.60.40.10">
    <property type="entry name" value="Immunoglobulins"/>
    <property type="match status" value="4"/>
</dbReference>
<dbReference type="GO" id="GO:0007156">
    <property type="term" value="P:homophilic cell adhesion via plasma membrane adhesion molecules"/>
    <property type="evidence" value="ECO:0007669"/>
    <property type="project" value="InterPro"/>
</dbReference>
<evidence type="ECO:0000256" key="1">
    <source>
        <dbReference type="ARBA" id="ARBA00004167"/>
    </source>
</evidence>
<dbReference type="Gene3D" id="2.60.120.200">
    <property type="match status" value="2"/>
</dbReference>
<dbReference type="InterPro" id="IPR007110">
    <property type="entry name" value="Ig-like_dom"/>
</dbReference>
<dbReference type="SMART" id="SM00736">
    <property type="entry name" value="CADG"/>
    <property type="match status" value="10"/>
</dbReference>
<keyword evidence="11" id="KW-1185">Reference proteome</keyword>
<dbReference type="PROSITE" id="PS51820">
    <property type="entry name" value="PA14"/>
    <property type="match status" value="2"/>
</dbReference>
<dbReference type="GO" id="GO:0016342">
    <property type="term" value="C:catenin complex"/>
    <property type="evidence" value="ECO:0007669"/>
    <property type="project" value="TreeGrafter"/>
</dbReference>
<dbReference type="InterPro" id="IPR013320">
    <property type="entry name" value="ConA-like_dom_sf"/>
</dbReference>
<dbReference type="SUPFAM" id="SSF49313">
    <property type="entry name" value="Cadherin-like"/>
    <property type="match status" value="14"/>
</dbReference>
<dbReference type="FunFam" id="2.60.40.60:FF:000058">
    <property type="entry name" value="FAT atypical cadherin 3"/>
    <property type="match status" value="1"/>
</dbReference>
<keyword evidence="2" id="KW-0245">EGF-like domain</keyword>
<dbReference type="RefSeq" id="WP_164363048.1">
    <property type="nucleotide sequence ID" value="NZ_CP066776.1"/>
</dbReference>
<accession>A0A6B3LAG3</accession>
<evidence type="ECO:0000256" key="6">
    <source>
        <dbReference type="ARBA" id="ARBA00022837"/>
    </source>
</evidence>
<dbReference type="Gene3D" id="2.60.120.1560">
    <property type="match status" value="1"/>
</dbReference>
<dbReference type="KEGG" id="soa:G3M56_002605"/>
<dbReference type="GO" id="GO:0016477">
    <property type="term" value="P:cell migration"/>
    <property type="evidence" value="ECO:0007669"/>
    <property type="project" value="TreeGrafter"/>
</dbReference>
<dbReference type="Proteomes" id="UP000475117">
    <property type="component" value="Chromosome"/>
</dbReference>
<organism evidence="10 11">
    <name type="scientific">Sulfuriroseicoccus oceanibius</name>
    <dbReference type="NCBI Taxonomy" id="2707525"/>
    <lineage>
        <taxon>Bacteria</taxon>
        <taxon>Pseudomonadati</taxon>
        <taxon>Verrucomicrobiota</taxon>
        <taxon>Verrucomicrobiia</taxon>
        <taxon>Verrucomicrobiales</taxon>
        <taxon>Verrucomicrobiaceae</taxon>
        <taxon>Sulfuriroseicoccus</taxon>
    </lineage>
</organism>
<evidence type="ECO:0000313" key="11">
    <source>
        <dbReference type="Proteomes" id="UP000475117"/>
    </source>
</evidence>
<dbReference type="SUPFAM" id="SSF56988">
    <property type="entry name" value="Anthrax protective antigen"/>
    <property type="match status" value="2"/>
</dbReference>
<dbReference type="GO" id="GO:0045296">
    <property type="term" value="F:cadherin binding"/>
    <property type="evidence" value="ECO:0007669"/>
    <property type="project" value="TreeGrafter"/>
</dbReference>
<gene>
    <name evidence="10" type="ORF">G3M56_002605</name>
</gene>
<dbReference type="SUPFAM" id="SSF50156">
    <property type="entry name" value="PDZ domain-like"/>
    <property type="match status" value="1"/>
</dbReference>
<keyword evidence="7" id="KW-1133">Transmembrane helix</keyword>
<dbReference type="SUPFAM" id="SSF49899">
    <property type="entry name" value="Concanavalin A-like lectins/glucanases"/>
    <property type="match status" value="2"/>
</dbReference>
<evidence type="ECO:0000256" key="4">
    <source>
        <dbReference type="ARBA" id="ARBA00022729"/>
    </source>
</evidence>
<evidence type="ECO:0000256" key="8">
    <source>
        <dbReference type="ARBA" id="ARBA00023136"/>
    </source>
</evidence>
<dbReference type="InterPro" id="IPR006644">
    <property type="entry name" value="Cadg"/>
</dbReference>
<dbReference type="Pfam" id="PF17963">
    <property type="entry name" value="Big_9"/>
    <property type="match status" value="2"/>
</dbReference>
<sequence length="3531" mass="362031">MKGSKVLSSIARVAIGSFALATMAPLQASNDNDWWSMGPVGGSFQVQSGKSYIAVREVEAGSPAEQAGIQVGDFIMGAFGERFAATGPSTSGYKGAPQGFAEAIERAESGDGLMPLQLLRPGVGMVEVTVSLPAAGAFGPAYPLGSEKFDALYERAAGKIHENIAGSANGDVGYMTGFYGMILLADPNWNETSGDKPYRVSINKMRDRAVTVLEGAILNPVEATNLDGTPNDGSEEDSNPDDQSHVGSGLENWGLSTWAMFLAEYRAKTGDTSVDETVQRAADLLAARIQTWQQPPYGGSNGPTKVGLMGHGGVGGDYPHIGYSGINIINAHAMTALAMLKQAGATIDDAKMMASWNWVKSTTTLNGGAEDGNIGYAWRQGGYDSGGRTAGVAYAMSVYGGLNAADEDVLTRMKDYLSRQWQRMQHTHAYTVGGTQFYQFVLPYLPDRDQRFIMENQRMFYHFHRTTGDALRYFGGRENNGGDGYVNTGRVAYAGVAMAKAVASGNLATVASIDTSRIHADFQSPYLTWPTLDARRVEIDTTSQAFTVDITDYQGTSLQPADYTANWTHVAGSASVSFSSTNTASTTVSFPQDGTYRIQLEVVKGAYTLTEPIDVVVDTSEDPDGYILGKARQRIYTDISGASVSDLTGNAKYPNAPDTTATVTALDTGSLGNSYGQRISGYLIPPTTGAYTFYVAGDDSVEFRLNSGGTDPAGATAICSLNGWTSRYNWTAYASQTSAAVTLTAGEMYYYELLHKEGGGGDHAAVAWSGPGISEPTVISGDVLAVADTAEIVAQPEEQSTTLGGSVTFDIAVEGDGPFVYEWISGETSFGVSSSSSLSFENVGAGHAGDYYCVVTSPDGALTSVTTTLTISDAGVLTSGGLWRDQFDSIGGGSIATLTGNSNYPRFPSSGGVIANAESESGIGDSYGARWSGWVRPDVTGAYYFYITSDDASELWLSTDDQPANKVQVASVGGFTGARAWASGGKSGAINLVAGERYYIEVLHKEGGGGDHCAVAWRKPGDAAPDNGDAPIGGEYLEYFTGGVQGASVVMPPAFDRAIYSMSVAENAGSGVSVGVVNANDTGGNTPVAYAITGGNGDGLFALDATSGEITTLGDLDYELQDAYSLTVSATNSLGLISQSVVEIEVLNRLDGISSWEVGVDDGTTAVIKDTTGLAGNTTTTVDLSSISGDATYEFLIDAEDNGQSALSVLAANGWSLRFEQWSNTGRLGITQSGVADWRFAAESGQSVASPYGSLVHLVFVVDTVAGETRVYVDSVLVGRLNRTPNLAHAAATLGNSALRTDAEPGIHGFAAYNSALDAEEIVTHYEYWRGDVPNYAPVANDATFEVDEKQPAGIVLGAVTASDSNVGDVFTFAITAGDPAGGFAIDPGTGEISTAAELNYDVANQYVLGVTVTDLGGLTGVANITVNINNQPGGISDWADAVDTGSDVLIRRTAALGGDSTTTVDLSAISGDATYEFVVDSVNFGQTWGNLLAANGWQLRLEQWHNTNELGATLRGRADWRLTAESGQSVASPYGRVAHITYVVDTAADELRAYVDGVLVGRLNQVPNLTHPEAVLGSSGIRNDSEPGILLFAAYNNALSEAEIAAHKDAWLGTESANLEPSVSAAAFTVAENLAAGAVVGSVEASDPNAGDVLSYAISAGNESGAFTIDPATGAISTTAGLDHEAAGAYVLTVTVSDNGGLSDSASVAVSVTDSNDAPVFANDPIVAADGMTLEVYSDTLAGSASDPDAGDALSFSKVSGPEWLVVAADGVLSGTPAIRDAGLNTFTVEVADGNGGVAQAAVQINVVQGSVILFEDFEAYDVESASDFSVAGTSTGNWTSSNTGWNATRIYNTSNYGGSRLWISNVDGTSITSAGANVAENTHYTFSAVMVTETYAGGRTLNATYDVLVGQDAESAVSIIGGPQAVVTHGDDWQTPDSKEDHVFGQSFQTGSLNPGDKLFVRVTRVGTASGGGWFGLDDVLVDTVGPNSAPQVDDVTLAVAENAEAGAVVGTVAATDADAGDVVSYAITAGDETGAFVIDSSTGEITTTAALDYEATASYALTVTATDRSGESGAAVVTVNVTNENEAPVVVAGSASVNEDASIGSVVTTVVASDVDADDVLGYAIVDGNAGGAFAIDAASGEITVAGALDFETLESYTLTVRATDAGGLSDSAAIALAVVDVNEAPVAQDQSGSVAENAAVGTAVAAVVASDVDANSELSYEITGGNTGGAFAIDAAGQITTASALDFESTSSYALTVTVTDDGGLTDTAAVAVAVTDVNEAPVAVNGFGSVAESAEVGSAVATVEVNDPDAGDALSFALISGNTGGAFVIDADGVIRTATALDFETTSSYTLGVSVTDAAGLSDTASVAVTVTDSNDAPVFANDVIVGAEGMTLEAYSDTLAGSAADPDAGAVLSFSKVSGPAWLDVATDGTLSGTPAIRDAGINTFTVEVSDGNGGTDQATLEINVVAGSVILFEDFESYDVENPSDFSVAGIPTGNWTASNTGANATRIYDTWNYGRSRLWISYVDGTSITSAGAKITDNTHYELSLVLLTETYAAGRTLNATYDVLVGQDAASAVSLIGGPQAVVTNGDDWQTPDSKEDHVFTQRFQTGELNPGDQLFVRISRVGTASGGGWFGVDDVVVDTIGPNTAPQVDDAVFAVAENSEGETLVGTVNAADSDEGDALGYAITAGNETGVFVIDNVTGAITATSAFDYESATTYPLEVRVTDESGATATAVVTVNVTDVNEAPVATAAEGSVAEDAAVGAAVAAVEAADVDANTTLSYAITAGNESGAFVIDAAGRITTAAALDFETTPAYALTVTVSDNGTPALSDTADVLVAVTDINEAPVAEDASGSVAENVAPGTVVATVAASDVDADDALSYAITGGNTGGAFAIDSASGAITTAAAINYEAVAGYVLDITATDAGGLADTAAVTVAVVDVNEAPVAVDAVGSIAEDAAIGSSVATVEAADVDAGTSLSYAITAGNESGAFAIDAAGHITTAVALDFETTPAYALTVAVTDNGTPALSDTAEVLVAVTNINEAPVAVNGSARVDENVEPGTVVATVAASDVDADDTLSFAITGGNTGGAFAIDSASGVITSLGAIDYEALNAYALTVQVTDAGGLSDSAIIAVNVNDILEVTEPEVATGAASAITMTTAEVAYSVTDDGLEAPAITLFYGETDGGQVAADWEASVSLGNQEIGEYSSSLTGLIEGSAYYFTIRASNSAGTVWGSVGTFNTVADLSPKLIRTSVSAVSSSAWTTVELGKRYNSAVIVATPIYSGEHQVPVVTRIRNVERSSFELKVDRVDGLTDEVNVDVSVIVVEEGVYTQETDGVTLEAVKFTSTVTAHDKSWVAEAREYQNRYTNPVVVGQVMSANDSEWSVFWSMGTHRMKPADAANLSVGKHVGEDANTERADETIGYIVIEAGNGTINGVAYEAALGADTVRGFGNDDMPFSYDLSGSLGSASTAALSISGMDHTDGAWAVLSGASPITPTALGLHLVEDQMEDDEMRHSKAQVGYLVFE</sequence>
<keyword evidence="3" id="KW-0812">Transmembrane</keyword>
<dbReference type="Gene3D" id="3.90.182.10">
    <property type="entry name" value="Toxin - Anthrax Protective Antigen,domain 1"/>
    <property type="match status" value="1"/>
</dbReference>
<dbReference type="SMART" id="SM00112">
    <property type="entry name" value="CA"/>
    <property type="match status" value="12"/>
</dbReference>
<dbReference type="InterPro" id="IPR015919">
    <property type="entry name" value="Cadherin-like_sf"/>
</dbReference>
<dbReference type="InterPro" id="IPR013783">
    <property type="entry name" value="Ig-like_fold"/>
</dbReference>
<reference evidence="10 11" key="1">
    <citation type="submission" date="2020-12" db="EMBL/GenBank/DDBJ databases">
        <title>Sulforoseuscoccus oceanibium gen. nov., sp. nov., a representative of the phylum Verrucomicrobia with special cytoplasmic membrane, and proposal of Sulforoseuscoccusaceae fam. nov.</title>
        <authorList>
            <person name="Xi F."/>
        </authorList>
    </citation>
    <scope>NUCLEOTIDE SEQUENCE [LARGE SCALE GENOMIC DNA]</scope>
    <source>
        <strain evidence="10 11">T37</strain>
    </source>
</reference>
<proteinExistence type="predicted"/>
<dbReference type="InterPro" id="IPR039808">
    <property type="entry name" value="Cadherin"/>
</dbReference>
<dbReference type="GO" id="GO:0005509">
    <property type="term" value="F:calcium ion binding"/>
    <property type="evidence" value="ECO:0007669"/>
    <property type="project" value="InterPro"/>
</dbReference>
<dbReference type="Gene3D" id="2.60.40.60">
    <property type="entry name" value="Cadherins"/>
    <property type="match status" value="12"/>
</dbReference>
<dbReference type="SMART" id="SM00409">
    <property type="entry name" value="IG"/>
    <property type="match status" value="1"/>
</dbReference>
<dbReference type="InterPro" id="IPR002126">
    <property type="entry name" value="Cadherin-like_dom"/>
</dbReference>
<dbReference type="PROSITE" id="PS50835">
    <property type="entry name" value="IG_LIKE"/>
    <property type="match status" value="1"/>
</dbReference>
<dbReference type="PANTHER" id="PTHR24027:SF422">
    <property type="entry name" value="CADHERIN DOMAIN-CONTAINING PROTEIN"/>
    <property type="match status" value="1"/>
</dbReference>
<evidence type="ECO:0000313" key="10">
    <source>
        <dbReference type="EMBL" id="QQL45499.1"/>
    </source>
</evidence>
<name>A0A6B3LAG3_9BACT</name>
<dbReference type="InterPro" id="IPR011658">
    <property type="entry name" value="PA14_dom"/>
</dbReference>
<dbReference type="EMBL" id="CP066776">
    <property type="protein sequence ID" value="QQL45499.1"/>
    <property type="molecule type" value="Genomic_DNA"/>
</dbReference>
<evidence type="ECO:0000256" key="9">
    <source>
        <dbReference type="ARBA" id="ARBA00023157"/>
    </source>
</evidence>
<dbReference type="Pfam" id="PF19805">
    <property type="entry name" value="DUF6288"/>
    <property type="match status" value="1"/>
</dbReference>
<dbReference type="InterPro" id="IPR022409">
    <property type="entry name" value="PKD/Chitinase_dom"/>
</dbReference>
<dbReference type="FunFam" id="2.60.40.60:FF:000015">
    <property type="entry name" value="FAT atypical cadherin 1"/>
    <property type="match status" value="5"/>
</dbReference>
<dbReference type="SMART" id="SM00758">
    <property type="entry name" value="PA14"/>
    <property type="match status" value="2"/>
</dbReference>
<dbReference type="Gene3D" id="2.30.42.10">
    <property type="match status" value="1"/>
</dbReference>
<evidence type="ECO:0000256" key="3">
    <source>
        <dbReference type="ARBA" id="ARBA00022692"/>
    </source>
</evidence>
<dbReference type="Pfam" id="PF07691">
    <property type="entry name" value="PA14"/>
    <property type="match status" value="2"/>
</dbReference>
<dbReference type="Pfam" id="PF00028">
    <property type="entry name" value="Cadherin"/>
    <property type="match status" value="12"/>
</dbReference>
<evidence type="ECO:0000256" key="7">
    <source>
        <dbReference type="ARBA" id="ARBA00022989"/>
    </source>
</evidence>